<evidence type="ECO:0000256" key="9">
    <source>
        <dbReference type="SAM" id="MobiDB-lite"/>
    </source>
</evidence>
<comment type="function">
    <text evidence="7">Acts as a molecular chaperone for G protein-coupled receptors, regulating their biogenesis and exit from the ER.</text>
</comment>
<feature type="compositionally biased region" description="Polar residues" evidence="9">
    <location>
        <begin position="50"/>
        <end position="62"/>
    </location>
</feature>
<dbReference type="EMBL" id="CAJJDN010000056">
    <property type="protein sequence ID" value="CAD8090483.1"/>
    <property type="molecule type" value="Genomic_DNA"/>
</dbReference>
<keyword evidence="3" id="KW-0256">Endoplasmic reticulum</keyword>
<accession>A0A8S1NLW6</accession>
<evidence type="ECO:0000256" key="7">
    <source>
        <dbReference type="ARBA" id="ARBA00037107"/>
    </source>
</evidence>
<evidence type="ECO:0000259" key="10">
    <source>
        <dbReference type="Pfam" id="PF11904"/>
    </source>
</evidence>
<evidence type="ECO:0000313" key="12">
    <source>
        <dbReference type="Proteomes" id="UP000692954"/>
    </source>
</evidence>
<evidence type="ECO:0000256" key="3">
    <source>
        <dbReference type="ARBA" id="ARBA00022824"/>
    </source>
</evidence>
<dbReference type="PROSITE" id="PS50088">
    <property type="entry name" value="ANK_REPEAT"/>
    <property type="match status" value="1"/>
</dbReference>
<evidence type="ECO:0000256" key="4">
    <source>
        <dbReference type="ARBA" id="ARBA00023043"/>
    </source>
</evidence>
<dbReference type="InterPro" id="IPR002110">
    <property type="entry name" value="Ankyrin_rpt"/>
</dbReference>
<sequence length="687" mass="81111">MQNYDKNDEEHLQSSVKEKVEKLQIESLQPKTTTVSLQNNIRENRKKSHASTQAKKNASESVSESSYDDCSELYFSEFDIFNDNKQAKILCEYKNSYFNEKIKMFNEIKSRQVWPKQQMQLNKDEQSVQLIKSQSIIRQQSSISESNHNTISLVRRIKEFNDQSIEQSLKQINSPLIFYIPSNNQFNSNNIQNNQNMTSSRAFNNRSLQQIQENSQYTIDIPCNDSLGQQSVKYTDKEMQNQIIESIFTKNIFFLLQMIRLLQKDYRTEILNYKDVNGNTPILLATKLSHKQNQFDIIKLLLSSGCDPSIKDLNGWSPIEESVAQMDVLTTSLLFDYLVQKKMFEIQQERTHIDQELSRINDFYLEMKWEFKSNLIPFLSKITPNDTFKIYKRGSSLRLDSTFAGIKNYKTKRRDMSVLYNPMNGIYQRKENCSNCRFVVILNRAKCIYYYPIQEIDIEEKEQIILDLLHCDSVNGKMKVTQCDLVKRKNIFGNFVTQKIHNHVCQKYEFRIHANKQFRKKNRSHYQMNFEQYINQNFDQDCKQDNIKFESWAQEIIQNEGTSKKQEKSCQLYICQEFPLDFKQFLPIIKMLARGNEMLQSLEEILCSETVSQVLNNNGFPVRVEIPINFTVDAVVTFQGYRQIDFEDKETAELFQIPNNFNFMQRRDATKVMKRSKKRLVLANLFL</sequence>
<dbReference type="InterPro" id="IPR055285">
    <property type="entry name" value="ANKRD13_C"/>
</dbReference>
<protein>
    <recommendedName>
        <fullName evidence="10">Ankyrin repeat domain-containing protein</fullName>
    </recommendedName>
</protein>
<evidence type="ECO:0000256" key="8">
    <source>
        <dbReference type="PROSITE-ProRule" id="PRU00023"/>
    </source>
</evidence>
<dbReference type="Proteomes" id="UP000692954">
    <property type="component" value="Unassembled WGS sequence"/>
</dbReference>
<evidence type="ECO:0000256" key="1">
    <source>
        <dbReference type="ARBA" id="ARBA00004586"/>
    </source>
</evidence>
<dbReference type="AlphaFoldDB" id="A0A8S1NLW6"/>
<keyword evidence="6" id="KW-0143">Chaperone</keyword>
<evidence type="ECO:0000313" key="11">
    <source>
        <dbReference type="EMBL" id="CAD8090483.1"/>
    </source>
</evidence>
<feature type="region of interest" description="Disordered" evidence="9">
    <location>
        <begin position="29"/>
        <end position="62"/>
    </location>
</feature>
<gene>
    <name evidence="11" type="ORF">PSON_ATCC_30995.1.T0560037</name>
</gene>
<comment type="subcellular location">
    <subcellularLocation>
        <location evidence="1">Endoplasmic reticulum membrane</location>
    </subcellularLocation>
</comment>
<proteinExistence type="predicted"/>
<feature type="repeat" description="ANK" evidence="8">
    <location>
        <begin position="277"/>
        <end position="313"/>
    </location>
</feature>
<feature type="domain" description="Ankyrin repeat" evidence="10">
    <location>
        <begin position="541"/>
        <end position="650"/>
    </location>
</feature>
<dbReference type="PROSITE" id="PS50297">
    <property type="entry name" value="ANK_REP_REGION"/>
    <property type="match status" value="1"/>
</dbReference>
<evidence type="ECO:0000256" key="2">
    <source>
        <dbReference type="ARBA" id="ARBA00022737"/>
    </source>
</evidence>
<keyword evidence="2" id="KW-0677">Repeat</keyword>
<organism evidence="11 12">
    <name type="scientific">Paramecium sonneborni</name>
    <dbReference type="NCBI Taxonomy" id="65129"/>
    <lineage>
        <taxon>Eukaryota</taxon>
        <taxon>Sar</taxon>
        <taxon>Alveolata</taxon>
        <taxon>Ciliophora</taxon>
        <taxon>Intramacronucleata</taxon>
        <taxon>Oligohymenophorea</taxon>
        <taxon>Peniculida</taxon>
        <taxon>Parameciidae</taxon>
        <taxon>Paramecium</taxon>
    </lineage>
</organism>
<dbReference type="Pfam" id="PF00023">
    <property type="entry name" value="Ank"/>
    <property type="match status" value="1"/>
</dbReference>
<dbReference type="Pfam" id="PF11904">
    <property type="entry name" value="ANKRD13_C"/>
    <property type="match status" value="1"/>
</dbReference>
<reference evidence="11" key="1">
    <citation type="submission" date="2021-01" db="EMBL/GenBank/DDBJ databases">
        <authorList>
            <consortium name="Genoscope - CEA"/>
            <person name="William W."/>
        </authorList>
    </citation>
    <scope>NUCLEOTIDE SEQUENCE</scope>
</reference>
<comment type="caution">
    <text evidence="11">The sequence shown here is derived from an EMBL/GenBank/DDBJ whole genome shotgun (WGS) entry which is preliminary data.</text>
</comment>
<keyword evidence="4 8" id="KW-0040">ANK repeat</keyword>
<dbReference type="PANTHER" id="PTHR12447">
    <property type="entry name" value="ANKYRIN REPEAT DOMAIN-CONTAINING PROTEIN 13"/>
    <property type="match status" value="1"/>
</dbReference>
<dbReference type="OrthoDB" id="1938156at2759"/>
<dbReference type="PANTHER" id="PTHR12447:SF25">
    <property type="entry name" value="ANKYRIN REPEAT DOMAIN-CONTAINING PROTEIN 13C"/>
    <property type="match status" value="1"/>
</dbReference>
<name>A0A8S1NLW6_9CILI</name>
<feature type="compositionally biased region" description="Polar residues" evidence="9">
    <location>
        <begin position="29"/>
        <end position="41"/>
    </location>
</feature>
<evidence type="ECO:0000256" key="6">
    <source>
        <dbReference type="ARBA" id="ARBA00023186"/>
    </source>
</evidence>
<evidence type="ECO:0000256" key="5">
    <source>
        <dbReference type="ARBA" id="ARBA00023136"/>
    </source>
</evidence>
<keyword evidence="12" id="KW-1185">Reference proteome</keyword>
<keyword evidence="5" id="KW-0472">Membrane</keyword>
<dbReference type="GO" id="GO:0005789">
    <property type="term" value="C:endoplasmic reticulum membrane"/>
    <property type="evidence" value="ECO:0007669"/>
    <property type="project" value="UniProtKB-SubCell"/>
</dbReference>
<dbReference type="InterPro" id="IPR021832">
    <property type="entry name" value="ANKRD13"/>
</dbReference>